<dbReference type="CDD" id="cd01130">
    <property type="entry name" value="VirB11-like_ATPase"/>
    <property type="match status" value="1"/>
</dbReference>
<comment type="caution">
    <text evidence="3">The sequence shown here is derived from an EMBL/GenBank/DDBJ whole genome shotgun (WGS) entry which is preliminary data.</text>
</comment>
<gene>
    <name evidence="3" type="ORF">VIS19158_08830</name>
</gene>
<dbReference type="InterPro" id="IPR027417">
    <property type="entry name" value="P-loop_NTPase"/>
</dbReference>
<dbReference type="SUPFAM" id="SSF52540">
    <property type="entry name" value="P-loop containing nucleoside triphosphate hydrolases"/>
    <property type="match status" value="1"/>
</dbReference>
<dbReference type="InterPro" id="IPR001482">
    <property type="entry name" value="T2SS/T4SS_dom"/>
</dbReference>
<feature type="domain" description="AAA+ ATPase" evidence="2">
    <location>
        <begin position="152"/>
        <end position="278"/>
    </location>
</feature>
<dbReference type="eggNOG" id="COG4962">
    <property type="taxonomic scope" value="Bacteria"/>
</dbReference>
<dbReference type="GO" id="GO:0016887">
    <property type="term" value="F:ATP hydrolysis activity"/>
    <property type="evidence" value="ECO:0007669"/>
    <property type="project" value="InterPro"/>
</dbReference>
<name>F9RN52_9VIBR</name>
<dbReference type="AlphaFoldDB" id="F9RN52"/>
<dbReference type="Gene3D" id="3.40.50.300">
    <property type="entry name" value="P-loop containing nucleotide triphosphate hydrolases"/>
    <property type="match status" value="1"/>
</dbReference>
<reference evidence="3 4" key="1">
    <citation type="journal article" date="2012" name="Int. J. Syst. Evol. Microbiol.">
        <title>Vibrio caribbeanicus sp. nov., isolated from the marine sponge Scleritoderma cyanea.</title>
        <authorList>
            <person name="Hoffmann M."/>
            <person name="Monday S.R."/>
            <person name="Allard M.W."/>
            <person name="Strain E.A."/>
            <person name="Whittaker P."/>
            <person name="Naum M."/>
            <person name="McCarthy P.J."/>
            <person name="Lopez J.V."/>
            <person name="Fischer M."/>
            <person name="Brown E.W."/>
        </authorList>
    </citation>
    <scope>NUCLEOTIDE SEQUENCE [LARGE SCALE GENOMIC DNA]</scope>
    <source>
        <strain evidence="3 4">LMG 19158</strain>
    </source>
</reference>
<dbReference type="InterPro" id="IPR050921">
    <property type="entry name" value="T4SS_GSP_E_ATPase"/>
</dbReference>
<dbReference type="EMBL" id="AFWE01000108">
    <property type="protein sequence ID" value="EGU37407.1"/>
    <property type="molecule type" value="Genomic_DNA"/>
</dbReference>
<dbReference type="SMART" id="SM00382">
    <property type="entry name" value="AAA"/>
    <property type="match status" value="1"/>
</dbReference>
<organism evidence="3 4">
    <name type="scientific">Vibrio scophthalmi LMG 19158</name>
    <dbReference type="NCBI Taxonomy" id="870967"/>
    <lineage>
        <taxon>Bacteria</taxon>
        <taxon>Pseudomonadati</taxon>
        <taxon>Pseudomonadota</taxon>
        <taxon>Gammaproteobacteria</taxon>
        <taxon>Vibrionales</taxon>
        <taxon>Vibrionaceae</taxon>
        <taxon>Vibrio</taxon>
    </lineage>
</organism>
<evidence type="ECO:0000259" key="2">
    <source>
        <dbReference type="SMART" id="SM00382"/>
    </source>
</evidence>
<dbReference type="RefSeq" id="WP_005595106.1">
    <property type="nucleotide sequence ID" value="NZ_AFWE01000108.1"/>
</dbReference>
<sequence>MTGFIKTLFGDVPVSKSYEWNWVEDHFRPLRELYLTDNVTEIFVDRFDSISIERNGIIEKTSAKFESEDHLLDFIKQLATALDQPFNAENPLFDARFPDCSRLCCTGTQITPQGATLTLRIAPKEHIDAEQIVESGGMSRAMLDYLIQAIKDGKTIIVSGNTGSGKTTLLRALARYIPLIERIVVCEDTQELYLVWLPFCVSMEAPKRSNSNIEMKNLIEAALRMRPDRIWVGEIRKASAADAFIQAINTGHSGCVTTLHANSAKDALSRLQYLIASLGSITYELAYRQIIDNVDVFVHASRHSSYGRKVTEIVEVVDGELVPKFIFDKEKQIHVEAPTNQ</sequence>
<comment type="similarity">
    <text evidence="1">Belongs to the GSP E family.</text>
</comment>
<evidence type="ECO:0000256" key="1">
    <source>
        <dbReference type="ARBA" id="ARBA00006611"/>
    </source>
</evidence>
<dbReference type="PANTHER" id="PTHR30486:SF15">
    <property type="entry name" value="TYPE II_IV SECRETION SYSTEM ATPASE"/>
    <property type="match status" value="1"/>
</dbReference>
<dbReference type="InterPro" id="IPR003593">
    <property type="entry name" value="AAA+_ATPase"/>
</dbReference>
<dbReference type="Gene3D" id="3.30.450.370">
    <property type="match status" value="1"/>
</dbReference>
<dbReference type="Proteomes" id="UP000004349">
    <property type="component" value="Unassembled WGS sequence"/>
</dbReference>
<evidence type="ECO:0000313" key="3">
    <source>
        <dbReference type="EMBL" id="EGU37407.1"/>
    </source>
</evidence>
<evidence type="ECO:0000313" key="4">
    <source>
        <dbReference type="Proteomes" id="UP000004349"/>
    </source>
</evidence>
<dbReference type="PANTHER" id="PTHR30486">
    <property type="entry name" value="TWITCHING MOTILITY PROTEIN PILT"/>
    <property type="match status" value="1"/>
</dbReference>
<proteinExistence type="inferred from homology"/>
<accession>F9RN52</accession>
<dbReference type="Pfam" id="PF00437">
    <property type="entry name" value="T2SSE"/>
    <property type="match status" value="1"/>
</dbReference>
<protein>
    <recommendedName>
        <fullName evidence="2">AAA+ ATPase domain-containing protein</fullName>
    </recommendedName>
</protein>